<dbReference type="CDD" id="cd03064">
    <property type="entry name" value="TRX_Fd_NuoE"/>
    <property type="match status" value="1"/>
</dbReference>
<keyword evidence="10" id="KW-1185">Reference proteome</keyword>
<comment type="similarity">
    <text evidence="1">Belongs to the complex I 24 kDa subunit family.</text>
</comment>
<dbReference type="SUPFAM" id="SSF52833">
    <property type="entry name" value="Thioredoxin-like"/>
    <property type="match status" value="1"/>
</dbReference>
<dbReference type="Gene3D" id="3.40.30.10">
    <property type="entry name" value="Glutaredoxin"/>
    <property type="match status" value="1"/>
</dbReference>
<dbReference type="STRING" id="1000565.METUNv1_00394"/>
<evidence type="ECO:0000256" key="3">
    <source>
        <dbReference type="ARBA" id="ARBA00022723"/>
    </source>
</evidence>
<evidence type="ECO:0000256" key="2">
    <source>
        <dbReference type="ARBA" id="ARBA00022714"/>
    </source>
</evidence>
<dbReference type="NCBIfam" id="TIGR01958">
    <property type="entry name" value="nuoE_fam"/>
    <property type="match status" value="1"/>
</dbReference>
<evidence type="ECO:0000256" key="1">
    <source>
        <dbReference type="ARBA" id="ARBA00010643"/>
    </source>
</evidence>
<organism evidence="9 10">
    <name type="scientific">Methyloversatilis universalis (strain ATCC BAA-1314 / DSM 25237 / JCM 13912 / CCUG 52030 / FAM5)</name>
    <dbReference type="NCBI Taxonomy" id="1000565"/>
    <lineage>
        <taxon>Bacteria</taxon>
        <taxon>Pseudomonadati</taxon>
        <taxon>Pseudomonadota</taxon>
        <taxon>Betaproteobacteria</taxon>
        <taxon>Nitrosomonadales</taxon>
        <taxon>Sterolibacteriaceae</taxon>
        <taxon>Methyloversatilis</taxon>
    </lineage>
</organism>
<evidence type="ECO:0000313" key="10">
    <source>
        <dbReference type="Proteomes" id="UP000005019"/>
    </source>
</evidence>
<name>F5R8B8_METUF</name>
<gene>
    <name evidence="9" type="ORF">METUNv1_00394</name>
</gene>
<protein>
    <submittedName>
        <fullName evidence="9">NADH-quinone oxidoreductase subunit E</fullName>
    </submittedName>
</protein>
<dbReference type="AlphaFoldDB" id="F5R8B8"/>
<sequence>MTDKHPVSIDRMTFSLNEASRAAIDREVAKYPEGQAISAVMAGLRIAQEQNGWLTPEAIEAVATHLNIPPMAAMEVATFYNMYDVKPVGRWKITVCTNLPCALSGGEQAAEYVKEKLGIGFNETTADGRFTLKEGECMGVCGDAPAIIVNNTRLCSWMSREKIDALLDELK</sequence>
<feature type="binding site" evidence="8">
    <location>
        <position position="141"/>
    </location>
    <ligand>
        <name>[2Fe-2S] cluster</name>
        <dbReference type="ChEBI" id="CHEBI:190135"/>
    </ligand>
</feature>
<reference evidence="9 10" key="1">
    <citation type="journal article" date="2011" name="J. Bacteriol.">
        <title>Genome sequence of Methyloversatilis universalis FAM5T, a methylotrophic representative of the order Rhodocyclales.</title>
        <authorList>
            <person name="Kittichotirat W."/>
            <person name="Good N.M."/>
            <person name="Hall R."/>
            <person name="Bringel F."/>
            <person name="Lajus A."/>
            <person name="Medigue C."/>
            <person name="Smalley N.E."/>
            <person name="Beck D."/>
            <person name="Bumgarner R."/>
            <person name="Vuilleumier S."/>
            <person name="Kalyuzhnaya M.G."/>
        </authorList>
    </citation>
    <scope>NUCLEOTIDE SEQUENCE [LARGE SCALE GENOMIC DNA]</scope>
    <source>
        <strain evidence="10">ATCC BAA-1314 / JCM 13912 / FAM5</strain>
    </source>
</reference>
<dbReference type="InterPro" id="IPR002023">
    <property type="entry name" value="NuoE-like"/>
</dbReference>
<dbReference type="EMBL" id="AFHG01000029">
    <property type="protein sequence ID" value="EGK73221.1"/>
    <property type="molecule type" value="Genomic_DNA"/>
</dbReference>
<comment type="caution">
    <text evidence="9">The sequence shown here is derived from an EMBL/GenBank/DDBJ whole genome shotgun (WGS) entry which is preliminary data.</text>
</comment>
<keyword evidence="3 8" id="KW-0479">Metal-binding</keyword>
<dbReference type="GO" id="GO:0003954">
    <property type="term" value="F:NADH dehydrogenase activity"/>
    <property type="evidence" value="ECO:0007669"/>
    <property type="project" value="TreeGrafter"/>
</dbReference>
<keyword evidence="5 8" id="KW-0411">Iron-sulfur</keyword>
<dbReference type="PROSITE" id="PS01099">
    <property type="entry name" value="COMPLEX1_24K"/>
    <property type="match status" value="1"/>
</dbReference>
<proteinExistence type="inferred from homology"/>
<evidence type="ECO:0000256" key="7">
    <source>
        <dbReference type="ARBA" id="ARBA00047712"/>
    </source>
</evidence>
<evidence type="ECO:0000313" key="9">
    <source>
        <dbReference type="EMBL" id="EGK73221.1"/>
    </source>
</evidence>
<comment type="catalytic activity">
    <reaction evidence="7">
        <text>a quinone + NADH + 5 H(+)(in) = a quinol + NAD(+) + 4 H(+)(out)</text>
        <dbReference type="Rhea" id="RHEA:57888"/>
        <dbReference type="ChEBI" id="CHEBI:15378"/>
        <dbReference type="ChEBI" id="CHEBI:24646"/>
        <dbReference type="ChEBI" id="CHEBI:57540"/>
        <dbReference type="ChEBI" id="CHEBI:57945"/>
        <dbReference type="ChEBI" id="CHEBI:132124"/>
    </reaction>
</comment>
<dbReference type="PIRSF" id="PIRSF000216">
    <property type="entry name" value="NADH_DH_24kDa"/>
    <property type="match status" value="1"/>
</dbReference>
<evidence type="ECO:0000256" key="6">
    <source>
        <dbReference type="ARBA" id="ARBA00034078"/>
    </source>
</evidence>
<dbReference type="InterPro" id="IPR036249">
    <property type="entry name" value="Thioredoxin-like_sf"/>
</dbReference>
<comment type="cofactor">
    <cofactor evidence="8">
        <name>[2Fe-2S] cluster</name>
        <dbReference type="ChEBI" id="CHEBI:190135"/>
    </cofactor>
    <text evidence="8">Binds 1 [2Fe-2S] cluster.</text>
</comment>
<feature type="binding site" evidence="8">
    <location>
        <position position="96"/>
    </location>
    <ligand>
        <name>[2Fe-2S] cluster</name>
        <dbReference type="ChEBI" id="CHEBI:190135"/>
    </ligand>
</feature>
<dbReference type="Gene3D" id="1.10.10.1590">
    <property type="entry name" value="NADH-quinone oxidoreductase subunit E"/>
    <property type="match status" value="1"/>
</dbReference>
<feature type="binding site" evidence="8">
    <location>
        <position position="101"/>
    </location>
    <ligand>
        <name>[2Fe-2S] cluster</name>
        <dbReference type="ChEBI" id="CHEBI:190135"/>
    </ligand>
</feature>
<evidence type="ECO:0000256" key="4">
    <source>
        <dbReference type="ARBA" id="ARBA00023004"/>
    </source>
</evidence>
<comment type="cofactor">
    <cofactor evidence="6">
        <name>[2Fe-2S] cluster</name>
        <dbReference type="ChEBI" id="CHEBI:190135"/>
    </cofactor>
</comment>
<dbReference type="GO" id="GO:0046872">
    <property type="term" value="F:metal ion binding"/>
    <property type="evidence" value="ECO:0007669"/>
    <property type="project" value="UniProtKB-KW"/>
</dbReference>
<dbReference type="Pfam" id="PF01257">
    <property type="entry name" value="2Fe-2S_thioredx"/>
    <property type="match status" value="1"/>
</dbReference>
<dbReference type="InterPro" id="IPR041921">
    <property type="entry name" value="NuoE_N"/>
</dbReference>
<evidence type="ECO:0000256" key="5">
    <source>
        <dbReference type="ARBA" id="ARBA00023014"/>
    </source>
</evidence>
<dbReference type="eggNOG" id="COG1905">
    <property type="taxonomic scope" value="Bacteria"/>
</dbReference>
<dbReference type="PANTHER" id="PTHR10371">
    <property type="entry name" value="NADH DEHYDROGENASE UBIQUINONE FLAVOPROTEIN 2, MITOCHONDRIAL"/>
    <property type="match status" value="1"/>
</dbReference>
<keyword evidence="2 8" id="KW-0001">2Fe-2S</keyword>
<dbReference type="GO" id="GO:0051537">
    <property type="term" value="F:2 iron, 2 sulfur cluster binding"/>
    <property type="evidence" value="ECO:0007669"/>
    <property type="project" value="UniProtKB-KW"/>
</dbReference>
<keyword evidence="4 8" id="KW-0408">Iron</keyword>
<dbReference type="PANTHER" id="PTHR10371:SF3">
    <property type="entry name" value="NADH DEHYDROGENASE [UBIQUINONE] FLAVOPROTEIN 2, MITOCHONDRIAL"/>
    <property type="match status" value="1"/>
</dbReference>
<dbReference type="NCBIfam" id="NF005723">
    <property type="entry name" value="PRK07539.1-3"/>
    <property type="match status" value="1"/>
</dbReference>
<dbReference type="InterPro" id="IPR042128">
    <property type="entry name" value="NuoE_dom"/>
</dbReference>
<feature type="binding site" evidence="8">
    <location>
        <position position="137"/>
    </location>
    <ligand>
        <name>[2Fe-2S] cluster</name>
        <dbReference type="ChEBI" id="CHEBI:190135"/>
    </ligand>
</feature>
<dbReference type="FunFam" id="1.10.10.1590:FF:000001">
    <property type="entry name" value="NADH-quinone oxidoreductase subunit E"/>
    <property type="match status" value="1"/>
</dbReference>
<evidence type="ECO:0000256" key="8">
    <source>
        <dbReference type="PIRSR" id="PIRSR000216-1"/>
    </source>
</evidence>
<accession>F5R8B8</accession>
<dbReference type="Proteomes" id="UP000005019">
    <property type="component" value="Unassembled WGS sequence"/>
</dbReference>